<dbReference type="EMBL" id="JAMQBK010000090">
    <property type="protein sequence ID" value="MCM2374579.1"/>
    <property type="molecule type" value="Genomic_DNA"/>
</dbReference>
<evidence type="ECO:0000313" key="2">
    <source>
        <dbReference type="Proteomes" id="UP001202961"/>
    </source>
</evidence>
<organism evidence="1 2">
    <name type="scientific">Aporhodopirellula aestuarii</name>
    <dbReference type="NCBI Taxonomy" id="2950107"/>
    <lineage>
        <taxon>Bacteria</taxon>
        <taxon>Pseudomonadati</taxon>
        <taxon>Planctomycetota</taxon>
        <taxon>Planctomycetia</taxon>
        <taxon>Pirellulales</taxon>
        <taxon>Pirellulaceae</taxon>
        <taxon>Aporhodopirellula</taxon>
    </lineage>
</organism>
<reference evidence="1 2" key="1">
    <citation type="journal article" date="2022" name="Syst. Appl. Microbiol.">
        <title>Rhodopirellula aestuarii sp. nov., a novel member of the genus Rhodopirellula isolated from brackish sediments collected in the Tagus River estuary, Portugal.</title>
        <authorList>
            <person name="Vitorino I.R."/>
            <person name="Klimek D."/>
            <person name="Calusinska M."/>
            <person name="Lobo-da-Cunha A."/>
            <person name="Vasconcelos V."/>
            <person name="Lage O.M."/>
        </authorList>
    </citation>
    <scope>NUCLEOTIDE SEQUENCE [LARGE SCALE GENOMIC DNA]</scope>
    <source>
        <strain evidence="1 2">ICT_H3.1</strain>
    </source>
</reference>
<gene>
    <name evidence="1" type="ORF">NB063_28495</name>
</gene>
<protein>
    <submittedName>
        <fullName evidence="1">Uncharacterized protein</fullName>
    </submittedName>
</protein>
<keyword evidence="2" id="KW-1185">Reference proteome</keyword>
<proteinExistence type="predicted"/>
<evidence type="ECO:0000313" key="1">
    <source>
        <dbReference type="EMBL" id="MCM2374579.1"/>
    </source>
</evidence>
<dbReference type="RefSeq" id="WP_250932489.1">
    <property type="nucleotide sequence ID" value="NZ_JAMQBK010000090.1"/>
</dbReference>
<sequence length="126" mass="14184">MSFAVMLYADHGEEFTRDGLVELFLNMGAVYQEDEYYTDKGEIPPMPYPGLYGCINVVEKLRTNEHGFTCVAWVNLGKAAKIDEQLPILMQIADKSGFKFMDDDADGGFVELDAEGIKQRFIQETA</sequence>
<accession>A0ABT0UCH0</accession>
<name>A0ABT0UCH0_9BACT</name>
<dbReference type="Proteomes" id="UP001202961">
    <property type="component" value="Unassembled WGS sequence"/>
</dbReference>
<comment type="caution">
    <text evidence="1">The sequence shown here is derived from an EMBL/GenBank/DDBJ whole genome shotgun (WGS) entry which is preliminary data.</text>
</comment>